<keyword evidence="5" id="KW-0238">DNA-binding</keyword>
<keyword evidence="4" id="KW-0862">Zinc</keyword>
<sequence>MSNNNASTLADNERNQAMSDKAPDDKGTNTDIESKYGVNSKNPSLLVDLSQPRDGTIENQLMWARNSKNDVMIESARTRKGWNFPSSGGGECKKGVTRKLRQWWCDTCNTIVDYPVLRYWLELDVVDDTRHIVVVLFDEPATALIKCSAESIAEANDEILDDDESLSAAISNIVGTTHVLKIKLHAYYEYGTFESFTCWKVDPTEAVEESIGSSTLDVDAGNHTLKLKIMSQDLSVPTTLKPLEEGKKEWTLSILTHKLGLTHVRAARKARLPMFLIRGKKDSNVEESYGSADGSSKDKVGSHFDKKKQMRYVADVLDSE</sequence>
<protein>
    <recommendedName>
        <fullName evidence="7">Replication factor A C-terminal domain-containing protein</fullName>
    </recommendedName>
</protein>
<feature type="domain" description="Replication factor A C-terminal" evidence="7">
    <location>
        <begin position="91"/>
        <end position="206"/>
    </location>
</feature>
<evidence type="ECO:0000256" key="2">
    <source>
        <dbReference type="ARBA" id="ARBA00022723"/>
    </source>
</evidence>
<keyword evidence="3" id="KW-0863">Zinc-finger</keyword>
<evidence type="ECO:0000259" key="7">
    <source>
        <dbReference type="Pfam" id="PF08646"/>
    </source>
</evidence>
<dbReference type="InterPro" id="IPR013955">
    <property type="entry name" value="Rep_factor-A_C"/>
</dbReference>
<evidence type="ECO:0000256" key="6">
    <source>
        <dbReference type="SAM" id="MobiDB-lite"/>
    </source>
</evidence>
<dbReference type="GO" id="GO:0008270">
    <property type="term" value="F:zinc ion binding"/>
    <property type="evidence" value="ECO:0007669"/>
    <property type="project" value="UniProtKB-KW"/>
</dbReference>
<evidence type="ECO:0000256" key="3">
    <source>
        <dbReference type="ARBA" id="ARBA00022771"/>
    </source>
</evidence>
<dbReference type="GO" id="GO:0003677">
    <property type="term" value="F:DNA binding"/>
    <property type="evidence" value="ECO:0007669"/>
    <property type="project" value="UniProtKB-KW"/>
</dbReference>
<reference evidence="8" key="1">
    <citation type="journal article" date="2019" name="Sci. Rep.">
        <title>Draft genome of Tanacetum cinerariifolium, the natural source of mosquito coil.</title>
        <authorList>
            <person name="Yamashiro T."/>
            <person name="Shiraishi A."/>
            <person name="Satake H."/>
            <person name="Nakayama K."/>
        </authorList>
    </citation>
    <scope>NUCLEOTIDE SEQUENCE</scope>
</reference>
<evidence type="ECO:0000256" key="4">
    <source>
        <dbReference type="ARBA" id="ARBA00022833"/>
    </source>
</evidence>
<organism evidence="8">
    <name type="scientific">Tanacetum cinerariifolium</name>
    <name type="common">Dalmatian daisy</name>
    <name type="synonym">Chrysanthemum cinerariifolium</name>
    <dbReference type="NCBI Taxonomy" id="118510"/>
    <lineage>
        <taxon>Eukaryota</taxon>
        <taxon>Viridiplantae</taxon>
        <taxon>Streptophyta</taxon>
        <taxon>Embryophyta</taxon>
        <taxon>Tracheophyta</taxon>
        <taxon>Spermatophyta</taxon>
        <taxon>Magnoliopsida</taxon>
        <taxon>eudicotyledons</taxon>
        <taxon>Gunneridae</taxon>
        <taxon>Pentapetalae</taxon>
        <taxon>asterids</taxon>
        <taxon>campanulids</taxon>
        <taxon>Asterales</taxon>
        <taxon>Asteraceae</taxon>
        <taxon>Asteroideae</taxon>
        <taxon>Anthemideae</taxon>
        <taxon>Anthemidinae</taxon>
        <taxon>Tanacetum</taxon>
    </lineage>
</organism>
<evidence type="ECO:0000256" key="1">
    <source>
        <dbReference type="ARBA" id="ARBA00005690"/>
    </source>
</evidence>
<keyword evidence="2" id="KW-0479">Metal-binding</keyword>
<dbReference type="InterPro" id="IPR047192">
    <property type="entry name" value="Euk_RPA1_DBD_C"/>
</dbReference>
<proteinExistence type="inferred from homology"/>
<accession>A0A6L2KDY3</accession>
<feature type="region of interest" description="Disordered" evidence="6">
    <location>
        <begin position="1"/>
        <end position="35"/>
    </location>
</feature>
<comment type="similarity">
    <text evidence="1">Belongs to the replication factor A protein 1 family.</text>
</comment>
<dbReference type="Pfam" id="PF08646">
    <property type="entry name" value="Rep_fac-A_C"/>
    <property type="match status" value="1"/>
</dbReference>
<evidence type="ECO:0000313" key="8">
    <source>
        <dbReference type="EMBL" id="GEU47119.1"/>
    </source>
</evidence>
<dbReference type="Gene3D" id="2.40.50.140">
    <property type="entry name" value="Nucleic acid-binding proteins"/>
    <property type="match status" value="1"/>
</dbReference>
<dbReference type="AlphaFoldDB" id="A0A6L2KDY3"/>
<gene>
    <name evidence="8" type="ORF">Tci_019097</name>
</gene>
<dbReference type="EMBL" id="BKCJ010002223">
    <property type="protein sequence ID" value="GEU47119.1"/>
    <property type="molecule type" value="Genomic_DNA"/>
</dbReference>
<feature type="compositionally biased region" description="Polar residues" evidence="6">
    <location>
        <begin position="1"/>
        <end position="18"/>
    </location>
</feature>
<feature type="compositionally biased region" description="Basic and acidic residues" evidence="6">
    <location>
        <begin position="21"/>
        <end position="34"/>
    </location>
</feature>
<dbReference type="SUPFAM" id="SSF50249">
    <property type="entry name" value="Nucleic acid-binding proteins"/>
    <property type="match status" value="1"/>
</dbReference>
<evidence type="ECO:0000256" key="5">
    <source>
        <dbReference type="ARBA" id="ARBA00023125"/>
    </source>
</evidence>
<comment type="caution">
    <text evidence="8">The sequence shown here is derived from an EMBL/GenBank/DDBJ whole genome shotgun (WGS) entry which is preliminary data.</text>
</comment>
<dbReference type="InterPro" id="IPR012340">
    <property type="entry name" value="NA-bd_OB-fold"/>
</dbReference>
<name>A0A6L2KDY3_TANCI</name>
<dbReference type="CDD" id="cd04476">
    <property type="entry name" value="RPA1_DBD_C"/>
    <property type="match status" value="1"/>
</dbReference>